<organism evidence="1 2">
    <name type="scientific">Jatropha curcas</name>
    <name type="common">Barbados nut</name>
    <dbReference type="NCBI Taxonomy" id="180498"/>
    <lineage>
        <taxon>Eukaryota</taxon>
        <taxon>Viridiplantae</taxon>
        <taxon>Streptophyta</taxon>
        <taxon>Embryophyta</taxon>
        <taxon>Tracheophyta</taxon>
        <taxon>Spermatophyta</taxon>
        <taxon>Magnoliopsida</taxon>
        <taxon>eudicotyledons</taxon>
        <taxon>Gunneridae</taxon>
        <taxon>Pentapetalae</taxon>
        <taxon>rosids</taxon>
        <taxon>fabids</taxon>
        <taxon>Malpighiales</taxon>
        <taxon>Euphorbiaceae</taxon>
        <taxon>Crotonoideae</taxon>
        <taxon>Jatropheae</taxon>
        <taxon>Jatropha</taxon>
    </lineage>
</organism>
<evidence type="ECO:0000313" key="2">
    <source>
        <dbReference type="Proteomes" id="UP000027138"/>
    </source>
</evidence>
<protein>
    <submittedName>
        <fullName evidence="1">Uncharacterized protein</fullName>
    </submittedName>
</protein>
<evidence type="ECO:0000313" key="1">
    <source>
        <dbReference type="EMBL" id="KDP38315.1"/>
    </source>
</evidence>
<keyword evidence="2" id="KW-1185">Reference proteome</keyword>
<dbReference type="EMBL" id="KK914367">
    <property type="protein sequence ID" value="KDP38315.1"/>
    <property type="molecule type" value="Genomic_DNA"/>
</dbReference>
<reference evidence="1 2" key="1">
    <citation type="journal article" date="2014" name="PLoS ONE">
        <title>Global Analysis of Gene Expression Profiles in Physic Nut (Jatropha curcas L.) Seedlings Exposed to Salt Stress.</title>
        <authorList>
            <person name="Zhang L."/>
            <person name="Zhang C."/>
            <person name="Wu P."/>
            <person name="Chen Y."/>
            <person name="Li M."/>
            <person name="Jiang H."/>
            <person name="Wu G."/>
        </authorList>
    </citation>
    <scope>NUCLEOTIDE SEQUENCE [LARGE SCALE GENOMIC DNA]</scope>
    <source>
        <strain evidence="2">cv. GZQX0401</strain>
        <tissue evidence="1">Young leaves</tissue>
    </source>
</reference>
<gene>
    <name evidence="1" type="ORF">JCGZ_05201</name>
</gene>
<sequence length="111" mass="11697">MAGISVCLCSKFCNLTSMFNCLTTEVEGTSVVAVVVDGTTGATVAAASSPDCITFFFANGPVAEVGTDRNQMRKEDTAVGSSEEWQQEFRRTVALSATESDRKREGDADGG</sequence>
<proteinExistence type="predicted"/>
<accession>A0A067L1F4</accession>
<dbReference type="AlphaFoldDB" id="A0A067L1F4"/>
<dbReference type="Proteomes" id="UP000027138">
    <property type="component" value="Unassembled WGS sequence"/>
</dbReference>
<name>A0A067L1F4_JATCU</name>